<evidence type="ECO:0000259" key="3">
    <source>
        <dbReference type="PROSITE" id="PS50157"/>
    </source>
</evidence>
<feature type="region of interest" description="Disordered" evidence="2">
    <location>
        <begin position="839"/>
        <end position="868"/>
    </location>
</feature>
<dbReference type="VEuPathDB" id="VectorBase:MDOMA2_014695"/>
<feature type="compositionally biased region" description="Basic and acidic residues" evidence="2">
    <location>
        <begin position="1702"/>
        <end position="1711"/>
    </location>
</feature>
<keyword evidence="1" id="KW-0863">Zinc-finger</keyword>
<dbReference type="Gene3D" id="2.30.30.140">
    <property type="match status" value="1"/>
</dbReference>
<name>A0A1I8MKM5_MUSDO</name>
<feature type="compositionally biased region" description="Polar residues" evidence="2">
    <location>
        <begin position="808"/>
        <end position="819"/>
    </location>
</feature>
<evidence type="ECO:0000256" key="1">
    <source>
        <dbReference type="PROSITE-ProRule" id="PRU00042"/>
    </source>
</evidence>
<dbReference type="EnsemblMetazoa" id="MDOA005903-RA">
    <property type="protein sequence ID" value="MDOA005903-PA"/>
    <property type="gene ID" value="MDOA005903"/>
</dbReference>
<feature type="compositionally biased region" description="Basic and acidic residues" evidence="2">
    <location>
        <begin position="1651"/>
        <end position="1679"/>
    </location>
</feature>
<dbReference type="SUPFAM" id="SSF63748">
    <property type="entry name" value="Tudor/PWWP/MBT"/>
    <property type="match status" value="1"/>
</dbReference>
<dbReference type="OrthoDB" id="6381815at2759"/>
<evidence type="ECO:0008006" key="6">
    <source>
        <dbReference type="Google" id="ProtNLM"/>
    </source>
</evidence>
<feature type="compositionally biased region" description="Basic and acidic residues" evidence="2">
    <location>
        <begin position="1224"/>
        <end position="1249"/>
    </location>
</feature>
<feature type="region of interest" description="Disordered" evidence="2">
    <location>
        <begin position="2111"/>
        <end position="2149"/>
    </location>
</feature>
<feature type="compositionally biased region" description="Polar residues" evidence="2">
    <location>
        <begin position="1108"/>
        <end position="1128"/>
    </location>
</feature>
<dbReference type="InterPro" id="IPR052145">
    <property type="entry name" value="Mediator/Homeobox_domain"/>
</dbReference>
<feature type="compositionally biased region" description="Polar residues" evidence="2">
    <location>
        <begin position="981"/>
        <end position="992"/>
    </location>
</feature>
<feature type="compositionally biased region" description="Basic and acidic residues" evidence="2">
    <location>
        <begin position="727"/>
        <end position="744"/>
    </location>
</feature>
<feature type="domain" description="C2H2-type" evidence="3">
    <location>
        <begin position="228"/>
        <end position="255"/>
    </location>
</feature>
<feature type="compositionally biased region" description="Gly residues" evidence="2">
    <location>
        <begin position="2326"/>
        <end position="2335"/>
    </location>
</feature>
<feature type="compositionally biased region" description="Basic and acidic residues" evidence="2">
    <location>
        <begin position="654"/>
        <end position="665"/>
    </location>
</feature>
<protein>
    <recommendedName>
        <fullName evidence="6">C2H2-type domain-containing protein</fullName>
    </recommendedName>
</protein>
<dbReference type="PROSITE" id="PS50812">
    <property type="entry name" value="PWWP"/>
    <property type="match status" value="1"/>
</dbReference>
<dbReference type="GO" id="GO:0008270">
    <property type="term" value="F:zinc ion binding"/>
    <property type="evidence" value="ECO:0007669"/>
    <property type="project" value="UniProtKB-KW"/>
</dbReference>
<feature type="region of interest" description="Disordered" evidence="2">
    <location>
        <begin position="1047"/>
        <end position="1319"/>
    </location>
</feature>
<feature type="compositionally biased region" description="Polar residues" evidence="2">
    <location>
        <begin position="2018"/>
        <end position="2034"/>
    </location>
</feature>
<feature type="region of interest" description="Disordered" evidence="2">
    <location>
        <begin position="172"/>
        <end position="208"/>
    </location>
</feature>
<sequence length="2637" mass="289979">MSEDQAYKDGDIVWVKLGNNWWPGEVIDATRHPDGTVSHIKRKLYCIVKFFNEDAYEYVSNVKQIYPFQSAKKEEFLKKGFSLYNSGNKFMEKFPEDVKIAERLTRQKTPSLFINDRPDSIVKAILGQPIVLSGSSDGYGGSGAESVGGGNSTDYREKRRSCESITKIMNITPNKPKMGLPSPSLLSNSSSFSSSSSNNNAKNISTGDSISNRFNVGNNNANNNNNNYRCNLCGFTSVRQNVMILHRKSHSNRNSGCIGGTMASPHQNKTNIIDTNTKANKISVLKPSLLSTTTTATSSTSIKMTAASKTLKPTLPVVAAAPRVKSNNDKVVNESFDSTKILPASRSAAATTTTILISDTSSSELDVSSIDGTLARRSRRHTRTSASKTPPPAVVAANTPATIVTHNVLNGSKTTIKPADFLEQTKPIKKIPKKRDFASLHLQDAIENAVVLEQEIPLAADINADAATSSPTAPILKDKTTATATKGNAEEIRNMLLADWSDEDETPDLEIGDDKREKSTKKDTKCATDSTVATATTSTPDMRGKTQNTSRIRNIPKKDRRNVILDDFNNDLSVIEPVASSSEINLADSSNSSSTAEVVEIVEQEQPEGETEAIITINDDDDGDEKEAALQEGMDKCKPTNQDKHSPQNVVTSRHSDLENHEPNDKSLTTSVLSCFDFQDDDEDEDIDAATNVVNTSVAHFKKKYLCNEKSLQPITTKDGGDNNMDSSHDKQQQQHEERAKQDQDLAAEIESLLEQTQPPAAADLIISRKASFEEGIAVKDLPIKERSKRIFKSRNRSRVVESKSSTESRTNSLSTDESLTKDNISTVAAAIMEDITPKKPLVEDKSTRISSEQDKGYGQQHNGKNSKPCESMVGEANNETTPENLIEAATIQTLTKLAGIEENEPDDFNSEEMDVEKTHLNPGNKTRNNSLICLEDDIVAIIKQEKVNAEEPAQKITIAQETEERSPKGGDEDEDEVCENQLSDNTPVTNQEIEEEQERVAGDTVIEDEVLKETQNEEEAPVADKPIDKVQEVDLKQTILNTVLNENEEEHDEAIEEHLDTQITEIPVTTEESEITTENVAKTPGITMAEKKEHFTSDVDQLLTEDLPQQRQAVNTSPLDENSSLCASDTGAEFGSPASMLSEERLPAYPFSRNETPQPMEGNEIALAESESNDDDAKKQQSEVKDAENIESKENDCSETKENVLTTKNRRRRLRGGKANSSKRKDLLKKSAERLKNSHQEEVAKDFVDSQEVLSADTNSIQDKPQRQQEEDEEAKEDANYCETTSQEDTEKSKDEEEEEVNPSLKVNSSEKVNEEVSEDCIGESISCAKDASTDAVEKGVEICDTIENTKEASIETFEKSAKVSDERKSPLMLQESLDQDVPNEKPENQPSNESNETESETKHINDKIEDSETNDNVLIKADINNATLEKVDEDNLQIPMEMSKCIKDLKETNDDEEEIVTKELGAQKSKEDESQLDNEANELRNDDMQLEDILSKKENSESSMEYGKEIDTESLNDSAAVTSLESGKVLGTEAEAIQVEDITKNAEDKEEEKGNDMKSDESKSTDVLLESQRIVEAIDALDANMQKKSETVTSLAENEDIMETPTDEKSHTKTPKKRGGDIIMPIKSKQRKQEEEEVSLEEETLTNDLNKEEIFTECEKGSLKETEEPPESKKMVEDQNMESITTTNENLPTLEDATDSDIKENKEEETSWPIEETEISAIIEKALSSESHKATIDGKDAEASKEERSAPKNDHNSQTVNEKKNDESEATTKPNPSTTEDLSMESLMEKTTTDYLKEFDKLMNQNQEQNVDNENEEIMKNIIIEVQMDNNVCRRIDTLGFTETIGDNESKSATSQKPTVSKTIKRRKTICFDTSVRPSSRKGPVYDFEECPPTTTTFATATTTTTSRALKMKPLKRTAERKMTMPDIDRTTRRCEFARELKTTCKSRRGSYLEDNITSFLLHRPSSGTHDEDDLVQDLFSDETSSRLSMDAANVNTAEIQPRKLSTLHEAKQHNRNSTAADSNAPTKTPNGRNMKRKASQNKTISQRSVADNHPPQNKMARDVTATTTAATQSDHLKISDNQITTAQQQLIQLQQQQPQNQSSSIILNTQTSRTRKPHKTTAAATTAGHNQQPPPQNGNQLVVQQQQMQQQQQQQVITQLASPQNIVLQPVLPQQANEGFIITTAGSREDENVIDSNTQLIALPTQPYPGYTETFLLCKVNGNTCKPVDNVPLYLNHQLNELVPIPAEVLEAGPKLIVADTSLNDSKEEEEEDGNTQEAIMEQNKSHHNVLHRGGHKNDNSPGIHIANVTADEEDGDEEDGGVEGSDVGGTGIQQDFMDDITEANTNATMECTEDTANNGILLNIEGQQVLLDAATFAHLLANPDTNTQLISEDGTEYVLTHEVLQALYMQQQQQQQQHNHEQQVLEIANAAAGAGVNNDIIAVAMAGSDLYDNGVLTIDTTQALQLIEDGGGVVDSPVDGVIFQQATPTAAAPLVPPPHLTPPAVVTNAVLDQSPIMSTLEVPTNSRTHCISVPSTMAMVAPSNVVMGEVGGTPTNLDDSLAAIGVTAQSSSISSSLGLPITVTDPNIASKVTSAGPLNEILQFVSHRPATSQATAAALATAALAGESRIFND</sequence>
<feature type="compositionally biased region" description="Basic and acidic residues" evidence="2">
    <location>
        <begin position="633"/>
        <end position="646"/>
    </location>
</feature>
<feature type="compositionally biased region" description="Acidic residues" evidence="2">
    <location>
        <begin position="2314"/>
        <end position="2325"/>
    </location>
</feature>
<feature type="region of interest" description="Disordered" evidence="2">
    <location>
        <begin position="633"/>
        <end position="667"/>
    </location>
</feature>
<dbReference type="PROSITE" id="PS50157">
    <property type="entry name" value="ZINC_FINGER_C2H2_2"/>
    <property type="match status" value="1"/>
</dbReference>
<reference evidence="5" key="1">
    <citation type="submission" date="2020-05" db="UniProtKB">
        <authorList>
            <consortium name="EnsemblMetazoa"/>
        </authorList>
    </citation>
    <scope>IDENTIFICATION</scope>
    <source>
        <strain evidence="5">Aabys</strain>
    </source>
</reference>
<feature type="compositionally biased region" description="Basic and acidic residues" evidence="2">
    <location>
        <begin position="1176"/>
        <end position="1203"/>
    </location>
</feature>
<feature type="compositionally biased region" description="Polar residues" evidence="2">
    <location>
        <begin position="1683"/>
        <end position="1693"/>
    </location>
</feature>
<feature type="region of interest" description="Disordered" evidence="2">
    <location>
        <begin position="2314"/>
        <end position="2337"/>
    </location>
</feature>
<dbReference type="InterPro" id="IPR013087">
    <property type="entry name" value="Znf_C2H2_type"/>
</dbReference>
<dbReference type="PANTHER" id="PTHR24330">
    <property type="entry name" value="HOMEOBOX PROTEIN BARH-LIKE"/>
    <property type="match status" value="1"/>
</dbReference>
<evidence type="ECO:0000256" key="2">
    <source>
        <dbReference type="SAM" id="MobiDB-lite"/>
    </source>
</evidence>
<accession>A0A1I8MKM5</accession>
<keyword evidence="1" id="KW-0862">Zinc</keyword>
<keyword evidence="1" id="KW-0479">Metal-binding</keyword>
<feature type="compositionally biased region" description="Basic and acidic residues" evidence="2">
    <location>
        <begin position="512"/>
        <end position="526"/>
    </location>
</feature>
<dbReference type="Pfam" id="PF00855">
    <property type="entry name" value="PWWP"/>
    <property type="match status" value="1"/>
</dbReference>
<dbReference type="VEuPathDB" id="VectorBase:MDOA005903"/>
<evidence type="ECO:0000259" key="4">
    <source>
        <dbReference type="PROSITE" id="PS50812"/>
    </source>
</evidence>
<feature type="region of interest" description="Disordered" evidence="2">
    <location>
        <begin position="713"/>
        <end position="744"/>
    </location>
</feature>
<feature type="region of interest" description="Disordered" evidence="2">
    <location>
        <begin position="1541"/>
        <end position="1569"/>
    </location>
</feature>
<gene>
    <name evidence="5" type="primary">101894243</name>
</gene>
<feature type="compositionally biased region" description="Acidic residues" evidence="2">
    <location>
        <begin position="1637"/>
        <end position="1647"/>
    </location>
</feature>
<dbReference type="CDD" id="cd05162">
    <property type="entry name" value="PWWP"/>
    <property type="match status" value="1"/>
</dbReference>
<feature type="compositionally biased region" description="Acidic residues" evidence="2">
    <location>
        <begin position="500"/>
        <end position="511"/>
    </location>
</feature>
<feature type="compositionally biased region" description="Acidic residues" evidence="2">
    <location>
        <begin position="1047"/>
        <end position="1056"/>
    </location>
</feature>
<feature type="region of interest" description="Disordered" evidence="2">
    <location>
        <begin position="1348"/>
        <end position="1418"/>
    </location>
</feature>
<organism evidence="5">
    <name type="scientific">Musca domestica</name>
    <name type="common">House fly</name>
    <dbReference type="NCBI Taxonomy" id="7370"/>
    <lineage>
        <taxon>Eukaryota</taxon>
        <taxon>Metazoa</taxon>
        <taxon>Ecdysozoa</taxon>
        <taxon>Arthropoda</taxon>
        <taxon>Hexapoda</taxon>
        <taxon>Insecta</taxon>
        <taxon>Pterygota</taxon>
        <taxon>Neoptera</taxon>
        <taxon>Endopterygota</taxon>
        <taxon>Diptera</taxon>
        <taxon>Brachycera</taxon>
        <taxon>Muscomorpha</taxon>
        <taxon>Muscoidea</taxon>
        <taxon>Muscidae</taxon>
        <taxon>Musca</taxon>
    </lineage>
</organism>
<dbReference type="eggNOG" id="ENOG502S0AV">
    <property type="taxonomic scope" value="Eukaryota"/>
</dbReference>
<feature type="compositionally biased region" description="Basic and acidic residues" evidence="2">
    <location>
        <begin position="839"/>
        <end position="856"/>
    </location>
</feature>
<feature type="region of interest" description="Disordered" evidence="2">
    <location>
        <begin position="793"/>
        <end position="819"/>
    </location>
</feature>
<feature type="compositionally biased region" description="Basic and acidic residues" evidence="2">
    <location>
        <begin position="1543"/>
        <end position="1566"/>
    </location>
</feature>
<feature type="region of interest" description="Disordered" evidence="2">
    <location>
        <begin position="1449"/>
        <end position="1516"/>
    </location>
</feature>
<feature type="compositionally biased region" description="Basic and acidic residues" evidence="2">
    <location>
        <begin position="1483"/>
        <end position="1513"/>
    </location>
</feature>
<feature type="compositionally biased region" description="Basic and acidic residues" evidence="2">
    <location>
        <begin position="1348"/>
        <end position="1371"/>
    </location>
</feature>
<feature type="compositionally biased region" description="Basic and acidic residues" evidence="2">
    <location>
        <begin position="1732"/>
        <end position="1769"/>
    </location>
</feature>
<feature type="compositionally biased region" description="Polar residues" evidence="2">
    <location>
        <begin position="2043"/>
        <end position="2052"/>
    </location>
</feature>
<feature type="compositionally biased region" description="Low complexity" evidence="2">
    <location>
        <begin position="180"/>
        <end position="200"/>
    </location>
</feature>
<feature type="region of interest" description="Disordered" evidence="2">
    <location>
        <begin position="1591"/>
        <end position="1785"/>
    </location>
</feature>
<feature type="compositionally biased region" description="Low complexity" evidence="2">
    <location>
        <begin position="527"/>
        <end position="539"/>
    </location>
</feature>
<dbReference type="PANTHER" id="PTHR24330:SF19">
    <property type="entry name" value="MEDIATOR OF RNA POLYMERASE II TRANSCRIPTION SUBUNIT 29"/>
    <property type="match status" value="1"/>
</dbReference>
<feature type="domain" description="PWWP" evidence="4">
    <location>
        <begin position="9"/>
        <end position="71"/>
    </location>
</feature>
<feature type="compositionally biased region" description="Polar residues" evidence="2">
    <location>
        <begin position="1253"/>
        <end position="1264"/>
    </location>
</feature>
<feature type="compositionally biased region" description="Low complexity" evidence="2">
    <location>
        <begin position="2123"/>
        <end position="2149"/>
    </location>
</feature>
<dbReference type="InterPro" id="IPR000313">
    <property type="entry name" value="PWWP_dom"/>
</dbReference>
<feature type="region of interest" description="Disordered" evidence="2">
    <location>
        <begin position="499"/>
        <end position="548"/>
    </location>
</feature>
<feature type="compositionally biased region" description="Polar residues" evidence="2">
    <location>
        <begin position="1773"/>
        <end position="1783"/>
    </location>
</feature>
<proteinExistence type="predicted"/>
<feature type="region of interest" description="Disordered" evidence="2">
    <location>
        <begin position="954"/>
        <end position="1026"/>
    </location>
</feature>
<feature type="region of interest" description="Disordered" evidence="2">
    <location>
        <begin position="371"/>
        <end position="394"/>
    </location>
</feature>
<evidence type="ECO:0000313" key="5">
    <source>
        <dbReference type="EnsemblMetazoa" id="MDOA005903-PA"/>
    </source>
</evidence>
<feature type="region of interest" description="Disordered" evidence="2">
    <location>
        <begin position="2014"/>
        <end position="2078"/>
    </location>
</feature>
<feature type="compositionally biased region" description="Basic and acidic residues" evidence="2">
    <location>
        <begin position="1401"/>
        <end position="1412"/>
    </location>
</feature>